<comment type="caution">
    <text evidence="2">The sequence shown here is derived from an EMBL/GenBank/DDBJ whole genome shotgun (WGS) entry which is preliminary data.</text>
</comment>
<dbReference type="EMBL" id="JACHMG010000002">
    <property type="protein sequence ID" value="MBB4689852.1"/>
    <property type="molecule type" value="Genomic_DNA"/>
</dbReference>
<feature type="transmembrane region" description="Helical" evidence="1">
    <location>
        <begin position="57"/>
        <end position="80"/>
    </location>
</feature>
<accession>A0A840J8W7</accession>
<protein>
    <submittedName>
        <fullName evidence="2">Uncharacterized protein</fullName>
    </submittedName>
</protein>
<keyword evidence="1" id="KW-0812">Transmembrane</keyword>
<evidence type="ECO:0000313" key="3">
    <source>
        <dbReference type="Proteomes" id="UP000581769"/>
    </source>
</evidence>
<dbReference type="AlphaFoldDB" id="A0A840J8W7"/>
<evidence type="ECO:0000313" key="2">
    <source>
        <dbReference type="EMBL" id="MBB4689852.1"/>
    </source>
</evidence>
<feature type="transmembrane region" description="Helical" evidence="1">
    <location>
        <begin position="20"/>
        <end position="45"/>
    </location>
</feature>
<keyword evidence="3" id="KW-1185">Reference proteome</keyword>
<keyword evidence="1" id="KW-0472">Membrane</keyword>
<dbReference type="Proteomes" id="UP000581769">
    <property type="component" value="Unassembled WGS sequence"/>
</dbReference>
<keyword evidence="1" id="KW-1133">Transmembrane helix</keyword>
<name>A0A840J8W7_9PSEU</name>
<feature type="transmembrane region" description="Helical" evidence="1">
    <location>
        <begin position="86"/>
        <end position="107"/>
    </location>
</feature>
<organism evidence="2 3">
    <name type="scientific">Amycolatopsis jiangsuensis</name>
    <dbReference type="NCBI Taxonomy" id="1181879"/>
    <lineage>
        <taxon>Bacteria</taxon>
        <taxon>Bacillati</taxon>
        <taxon>Actinomycetota</taxon>
        <taxon>Actinomycetes</taxon>
        <taxon>Pseudonocardiales</taxon>
        <taxon>Pseudonocardiaceae</taxon>
        <taxon>Amycolatopsis</taxon>
    </lineage>
</organism>
<proteinExistence type="predicted"/>
<reference evidence="2 3" key="1">
    <citation type="submission" date="2020-08" db="EMBL/GenBank/DDBJ databases">
        <title>Sequencing the genomes of 1000 actinobacteria strains.</title>
        <authorList>
            <person name="Klenk H.-P."/>
        </authorList>
    </citation>
    <scope>NUCLEOTIDE SEQUENCE [LARGE SCALE GENOMIC DNA]</scope>
    <source>
        <strain evidence="2 3">DSM 45859</strain>
    </source>
</reference>
<evidence type="ECO:0000256" key="1">
    <source>
        <dbReference type="SAM" id="Phobius"/>
    </source>
</evidence>
<gene>
    <name evidence="2" type="ORF">BJY18_007404</name>
</gene>
<sequence>MGVDGDRDGRPSGARPPVSLVGALVCVGVALLLTVGTGVVTFALSQSYGFGPVWDRSAFMMTGAAGVLAGAALLVAVRLARLRLRALPVMAGWVALVFVVGYVAGVAGNSLRR</sequence>